<dbReference type="PANTHER" id="PTHR46523">
    <property type="entry name" value="DCTP PYROPHOSPHATASE 1"/>
    <property type="match status" value="1"/>
</dbReference>
<dbReference type="Gene3D" id="1.10.287.1080">
    <property type="entry name" value="MazG-like"/>
    <property type="match status" value="1"/>
</dbReference>
<dbReference type="PANTHER" id="PTHR46523:SF1">
    <property type="entry name" value="DCTP PYROPHOSPHATASE 1"/>
    <property type="match status" value="1"/>
</dbReference>
<evidence type="ECO:0000313" key="2">
    <source>
        <dbReference type="Proteomes" id="UP001060012"/>
    </source>
</evidence>
<dbReference type="PIRSF" id="PIRSF029826">
    <property type="entry name" value="UCP029826_pph"/>
    <property type="match status" value="1"/>
</dbReference>
<dbReference type="Pfam" id="PF12643">
    <property type="entry name" value="MazG-like"/>
    <property type="match status" value="1"/>
</dbReference>
<gene>
    <name evidence="1" type="ORF">NJU99_01420</name>
</gene>
<dbReference type="CDD" id="cd11537">
    <property type="entry name" value="NTP-PPase_RS21-C6_like"/>
    <property type="match status" value="1"/>
</dbReference>
<name>A0ABY5E4V5_9BACT</name>
<organism evidence="1 2">
    <name type="scientific">Arcobacter roscoffensis</name>
    <dbReference type="NCBI Taxonomy" id="2961520"/>
    <lineage>
        <taxon>Bacteria</taxon>
        <taxon>Pseudomonadati</taxon>
        <taxon>Campylobacterota</taxon>
        <taxon>Epsilonproteobacteria</taxon>
        <taxon>Campylobacterales</taxon>
        <taxon>Arcobacteraceae</taxon>
        <taxon>Arcobacter</taxon>
    </lineage>
</organism>
<proteinExistence type="predicted"/>
<dbReference type="InterPro" id="IPR025984">
    <property type="entry name" value="DCTPP"/>
</dbReference>
<keyword evidence="2" id="KW-1185">Reference proteome</keyword>
<accession>A0ABY5E4V5</accession>
<protein>
    <submittedName>
        <fullName evidence="1">Nucleotide pyrophosphohydrolase</fullName>
    </submittedName>
</protein>
<dbReference type="InterPro" id="IPR052555">
    <property type="entry name" value="dCTP_Pyrophosphatase"/>
</dbReference>
<dbReference type="RefSeq" id="WP_254576950.1">
    <property type="nucleotide sequence ID" value="NZ_CP100595.1"/>
</dbReference>
<dbReference type="EMBL" id="CP100595">
    <property type="protein sequence ID" value="UTJ06771.1"/>
    <property type="molecule type" value="Genomic_DNA"/>
</dbReference>
<reference evidence="1" key="1">
    <citation type="submission" date="2022-07" db="EMBL/GenBank/DDBJ databases">
        <title>Arcobacter roscoffensis sp. nov., a marine bacterium isolated from coastal seawater collected from Roscoff, France.</title>
        <authorList>
            <person name="Pascual J."/>
            <person name="Lepeaux C."/>
            <person name="Methner A."/>
            <person name="Overmann J."/>
        </authorList>
    </citation>
    <scope>NUCLEOTIDE SEQUENCE</scope>
    <source>
        <strain evidence="1">ARW1-2F2</strain>
    </source>
</reference>
<evidence type="ECO:0000313" key="1">
    <source>
        <dbReference type="EMBL" id="UTJ06771.1"/>
    </source>
</evidence>
<dbReference type="SUPFAM" id="SSF101386">
    <property type="entry name" value="all-alpha NTP pyrophosphatases"/>
    <property type="match status" value="1"/>
</dbReference>
<sequence length="115" mass="13656">MDLENLKKIILKFSNDRNWDKHHNPKNLSMALNVEASELLEIFQWLNLEESQNLSNEKKEHAKQEIADIAVYLIRLCIKLDIDLEEAIIEKMKLNEKKYPLFDENNNKITYGKKN</sequence>
<dbReference type="Proteomes" id="UP001060012">
    <property type="component" value="Chromosome"/>
</dbReference>